<feature type="transmembrane region" description="Helical" evidence="2">
    <location>
        <begin position="12"/>
        <end position="28"/>
    </location>
</feature>
<reference evidence="3" key="1">
    <citation type="journal article" date="2015" name="Nature">
        <title>Complex archaea that bridge the gap between prokaryotes and eukaryotes.</title>
        <authorList>
            <person name="Spang A."/>
            <person name="Saw J.H."/>
            <person name="Jorgensen S.L."/>
            <person name="Zaremba-Niedzwiedzka K."/>
            <person name="Martijn J."/>
            <person name="Lind A.E."/>
            <person name="van Eijk R."/>
            <person name="Schleper C."/>
            <person name="Guy L."/>
            <person name="Ettema T.J."/>
        </authorList>
    </citation>
    <scope>NUCLEOTIDE SEQUENCE</scope>
</reference>
<evidence type="ECO:0000313" key="3">
    <source>
        <dbReference type="EMBL" id="KKK81794.1"/>
    </source>
</evidence>
<sequence length="94" mass="10448">MGFFSGLQAKLYAIGGLLLAVAVTYLRIKQLEGQRDAARRKAKVFKAQRDQERSNAAIDKQITIDRNAANKKARQDIRDGKVPDSLGADLNKFD</sequence>
<keyword evidence="2" id="KW-0812">Transmembrane</keyword>
<protein>
    <submittedName>
        <fullName evidence="3">Uncharacterized protein</fullName>
    </submittedName>
</protein>
<organism evidence="3">
    <name type="scientific">marine sediment metagenome</name>
    <dbReference type="NCBI Taxonomy" id="412755"/>
    <lineage>
        <taxon>unclassified sequences</taxon>
        <taxon>metagenomes</taxon>
        <taxon>ecological metagenomes</taxon>
    </lineage>
</organism>
<gene>
    <name evidence="3" type="ORF">LCGC14_2809870</name>
</gene>
<dbReference type="AlphaFoldDB" id="A0A0F9ATL9"/>
<accession>A0A0F9ATL9</accession>
<keyword evidence="2" id="KW-0472">Membrane</keyword>
<dbReference type="EMBL" id="LAZR01052965">
    <property type="protein sequence ID" value="KKK81794.1"/>
    <property type="molecule type" value="Genomic_DNA"/>
</dbReference>
<evidence type="ECO:0000256" key="2">
    <source>
        <dbReference type="SAM" id="Phobius"/>
    </source>
</evidence>
<comment type="caution">
    <text evidence="3">The sequence shown here is derived from an EMBL/GenBank/DDBJ whole genome shotgun (WGS) entry which is preliminary data.</text>
</comment>
<feature type="region of interest" description="Disordered" evidence="1">
    <location>
        <begin position="69"/>
        <end position="94"/>
    </location>
</feature>
<name>A0A0F9ATL9_9ZZZZ</name>
<keyword evidence="2" id="KW-1133">Transmembrane helix</keyword>
<proteinExistence type="predicted"/>
<feature type="compositionally biased region" description="Basic and acidic residues" evidence="1">
    <location>
        <begin position="73"/>
        <end position="82"/>
    </location>
</feature>
<evidence type="ECO:0000256" key="1">
    <source>
        <dbReference type="SAM" id="MobiDB-lite"/>
    </source>
</evidence>